<evidence type="ECO:0000256" key="1">
    <source>
        <dbReference type="SAM" id="MobiDB-lite"/>
    </source>
</evidence>
<dbReference type="STRING" id="1149755.A0A2J6RZ16"/>
<gene>
    <name evidence="3" type="ORF">L207DRAFT_631811</name>
</gene>
<feature type="domain" description="Heterokaryon incompatibility" evidence="2">
    <location>
        <begin position="69"/>
        <end position="228"/>
    </location>
</feature>
<dbReference type="InterPro" id="IPR010730">
    <property type="entry name" value="HET"/>
</dbReference>
<dbReference type="EMBL" id="KZ613942">
    <property type="protein sequence ID" value="PMD43766.1"/>
    <property type="molecule type" value="Genomic_DNA"/>
</dbReference>
<proteinExistence type="predicted"/>
<feature type="region of interest" description="Disordered" evidence="1">
    <location>
        <begin position="1"/>
        <end position="22"/>
    </location>
</feature>
<dbReference type="Proteomes" id="UP000235786">
    <property type="component" value="Unassembled WGS sequence"/>
</dbReference>
<evidence type="ECO:0000313" key="4">
    <source>
        <dbReference type="Proteomes" id="UP000235786"/>
    </source>
</evidence>
<accession>A0A2J6RZ16</accession>
<dbReference type="Pfam" id="PF06985">
    <property type="entry name" value="HET"/>
    <property type="match status" value="1"/>
</dbReference>
<evidence type="ECO:0000313" key="3">
    <source>
        <dbReference type="EMBL" id="PMD43766.1"/>
    </source>
</evidence>
<reference evidence="3 4" key="1">
    <citation type="submission" date="2016-04" db="EMBL/GenBank/DDBJ databases">
        <title>A degradative enzymes factory behind the ericoid mycorrhizal symbiosis.</title>
        <authorList>
            <consortium name="DOE Joint Genome Institute"/>
            <person name="Martino E."/>
            <person name="Morin E."/>
            <person name="Grelet G."/>
            <person name="Kuo A."/>
            <person name="Kohler A."/>
            <person name="Daghino S."/>
            <person name="Barry K."/>
            <person name="Choi C."/>
            <person name="Cichocki N."/>
            <person name="Clum A."/>
            <person name="Copeland A."/>
            <person name="Hainaut M."/>
            <person name="Haridas S."/>
            <person name="Labutti K."/>
            <person name="Lindquist E."/>
            <person name="Lipzen A."/>
            <person name="Khouja H.-R."/>
            <person name="Murat C."/>
            <person name="Ohm R."/>
            <person name="Olson A."/>
            <person name="Spatafora J."/>
            <person name="Veneault-Fourrey C."/>
            <person name="Henrissat B."/>
            <person name="Grigoriev I."/>
            <person name="Martin F."/>
            <person name="Perotto S."/>
        </authorList>
    </citation>
    <scope>NUCLEOTIDE SEQUENCE [LARGE SCALE GENOMIC DNA]</scope>
    <source>
        <strain evidence="3 4">F</strain>
    </source>
</reference>
<protein>
    <recommendedName>
        <fullName evidence="2">Heterokaryon incompatibility domain-containing protein</fullName>
    </recommendedName>
</protein>
<name>A0A2J6RZ16_HYAVF</name>
<organism evidence="3 4">
    <name type="scientific">Hyaloscypha variabilis (strain UAMH 11265 / GT02V1 / F)</name>
    <name type="common">Meliniomyces variabilis</name>
    <dbReference type="NCBI Taxonomy" id="1149755"/>
    <lineage>
        <taxon>Eukaryota</taxon>
        <taxon>Fungi</taxon>
        <taxon>Dikarya</taxon>
        <taxon>Ascomycota</taxon>
        <taxon>Pezizomycotina</taxon>
        <taxon>Leotiomycetes</taxon>
        <taxon>Helotiales</taxon>
        <taxon>Hyaloscyphaceae</taxon>
        <taxon>Hyaloscypha</taxon>
        <taxon>Hyaloscypha variabilis</taxon>
    </lineage>
</organism>
<sequence>MDAPRPVQAPLSNPRDDLETSSCQPYQYEPLNEEEREIRLMTLLPGEFSSKIRFHLHKERFEDDSMKEFEALSYAWGSTEDLVDTFVGEAGHQIIQVTRNLADALPYLRHREKHRVLWIDAICVNQQDLQERSSQVKRMPDIFSKATRVVVWLGLESKDSALAMECAETISSNITVDRDRYILYPRQSDTATHWTDTNLPLPFEDFQEQSIFNLLDRSWFRRLWVWQEVQLARDVMVACGPRSIPWAAICDTVFCCSQKPLNSNELTLKTPFRLLVGLCRRQGLLPIDLIMTVTQDALCSDPRDKVYAILSLLERCEGVNIEPDYTKNTIEVYRDVVLQYLNSGYLRILTFAEMQNDFYAAPSWIPGWSVPKVTQRVYYANAAALFPPEIKVLDLATLQITGTCIADVETAQAFNFRGEMAPLPDQMQPQLQKVFKKLELDGESISSRQVLLELCEVLCCGRCAELLRFPGPSCPTLEVCSSFIEKILKGNMDIIFEEGQIENEKTLFWSTVFHYGRGRSLFRSTDGSFGVSPQAVKPGDMISVVLGLENALILRPVGNTNYKIVGEAYYYGAMNGEALLGPFPDAVKPVWCSDVTGLCYNGYLDEKSGIVTAEDPRWPALPPSWQLVQREQDVPLFICNETGEETTRHPCLTREELEKRGVELEVFNII</sequence>
<dbReference type="Pfam" id="PF26639">
    <property type="entry name" value="Het-6_barrel"/>
    <property type="match status" value="1"/>
</dbReference>
<dbReference type="PANTHER" id="PTHR24148">
    <property type="entry name" value="ANKYRIN REPEAT DOMAIN-CONTAINING PROTEIN 39 HOMOLOG-RELATED"/>
    <property type="match status" value="1"/>
</dbReference>
<evidence type="ECO:0000259" key="2">
    <source>
        <dbReference type="Pfam" id="PF06985"/>
    </source>
</evidence>
<dbReference type="InterPro" id="IPR052895">
    <property type="entry name" value="HetReg/Transcr_Mod"/>
</dbReference>
<dbReference type="AlphaFoldDB" id="A0A2J6RZ16"/>
<keyword evidence="4" id="KW-1185">Reference proteome</keyword>
<dbReference type="PANTHER" id="PTHR24148:SF64">
    <property type="entry name" value="HETEROKARYON INCOMPATIBILITY DOMAIN-CONTAINING PROTEIN"/>
    <property type="match status" value="1"/>
</dbReference>
<dbReference type="OrthoDB" id="3553147at2759"/>